<accession>A0AAP0DZ41</accession>
<evidence type="ECO:0000313" key="3">
    <source>
        <dbReference type="EMBL" id="KAK9079809.1"/>
    </source>
</evidence>
<keyword evidence="1" id="KW-0677">Repeat</keyword>
<dbReference type="InterPro" id="IPR036420">
    <property type="entry name" value="BRCT_dom_sf"/>
</dbReference>
<gene>
    <name evidence="3" type="ORF">SSX86_001482</name>
</gene>
<dbReference type="Gene3D" id="3.40.50.10190">
    <property type="entry name" value="BRCT domain"/>
    <property type="match status" value="1"/>
</dbReference>
<reference evidence="3 4" key="1">
    <citation type="submission" date="2024-04" db="EMBL/GenBank/DDBJ databases">
        <title>The reference genome of an endangered Asteraceae, Deinandra increscens subsp. villosa, native to the Central Coast of California.</title>
        <authorList>
            <person name="Guilliams M."/>
            <person name="Hasenstab-Lehman K."/>
            <person name="Meyer R."/>
            <person name="Mcevoy S."/>
        </authorList>
    </citation>
    <scope>NUCLEOTIDE SEQUENCE [LARGE SCALE GENOMIC DNA]</scope>
    <source>
        <tissue evidence="3">Leaf</tissue>
    </source>
</reference>
<protein>
    <recommendedName>
        <fullName evidence="2">BRCT domain-containing protein</fullName>
    </recommendedName>
</protein>
<evidence type="ECO:0000313" key="4">
    <source>
        <dbReference type="Proteomes" id="UP001408789"/>
    </source>
</evidence>
<dbReference type="PANTHER" id="PTHR13561:SF20">
    <property type="entry name" value="DNA TOPOISOMERASE 2-BINDING PROTEIN 1"/>
    <property type="match status" value="1"/>
</dbReference>
<dbReference type="SUPFAM" id="SSF52113">
    <property type="entry name" value="BRCT domain"/>
    <property type="match status" value="1"/>
</dbReference>
<name>A0AAP0DZ41_9ASTR</name>
<evidence type="ECO:0000259" key="2">
    <source>
        <dbReference type="PROSITE" id="PS50172"/>
    </source>
</evidence>
<dbReference type="Proteomes" id="UP001408789">
    <property type="component" value="Unassembled WGS sequence"/>
</dbReference>
<dbReference type="GO" id="GO:0007095">
    <property type="term" value="P:mitotic G2 DNA damage checkpoint signaling"/>
    <property type="evidence" value="ECO:0007669"/>
    <property type="project" value="TreeGrafter"/>
</dbReference>
<dbReference type="GO" id="GO:0006270">
    <property type="term" value="P:DNA replication initiation"/>
    <property type="evidence" value="ECO:0007669"/>
    <property type="project" value="TreeGrafter"/>
</dbReference>
<dbReference type="PROSITE" id="PS50172">
    <property type="entry name" value="BRCT"/>
    <property type="match status" value="1"/>
</dbReference>
<feature type="domain" description="BRCT" evidence="2">
    <location>
        <begin position="1"/>
        <end position="60"/>
    </location>
</feature>
<dbReference type="PANTHER" id="PTHR13561">
    <property type="entry name" value="DNA REPLICATION REGULATOR DPB11-RELATED"/>
    <property type="match status" value="1"/>
</dbReference>
<sequence>MGGVVDAIVSQEVSVVVVKGVQAPMYEWALNTFKKPVVTESWVRDCWKENRVLPYESYRVPQFSGLRILISGFDEKEEVITSGCSKLDRDIGKTGLIDWTSDGIIQTGTQIVGILPTQDVNYDNHDDDISSLTLTQVSAG</sequence>
<dbReference type="GO" id="GO:0033314">
    <property type="term" value="P:mitotic DNA replication checkpoint signaling"/>
    <property type="evidence" value="ECO:0007669"/>
    <property type="project" value="TreeGrafter"/>
</dbReference>
<dbReference type="AlphaFoldDB" id="A0AAP0DZ41"/>
<evidence type="ECO:0000256" key="1">
    <source>
        <dbReference type="ARBA" id="ARBA00022737"/>
    </source>
</evidence>
<keyword evidence="4" id="KW-1185">Reference proteome</keyword>
<organism evidence="3 4">
    <name type="scientific">Deinandra increscens subsp. villosa</name>
    <dbReference type="NCBI Taxonomy" id="3103831"/>
    <lineage>
        <taxon>Eukaryota</taxon>
        <taxon>Viridiplantae</taxon>
        <taxon>Streptophyta</taxon>
        <taxon>Embryophyta</taxon>
        <taxon>Tracheophyta</taxon>
        <taxon>Spermatophyta</taxon>
        <taxon>Magnoliopsida</taxon>
        <taxon>eudicotyledons</taxon>
        <taxon>Gunneridae</taxon>
        <taxon>Pentapetalae</taxon>
        <taxon>asterids</taxon>
        <taxon>campanulids</taxon>
        <taxon>Asterales</taxon>
        <taxon>Asteraceae</taxon>
        <taxon>Asteroideae</taxon>
        <taxon>Heliantheae alliance</taxon>
        <taxon>Madieae</taxon>
        <taxon>Madiinae</taxon>
        <taxon>Deinandra</taxon>
    </lineage>
</organism>
<proteinExistence type="predicted"/>
<comment type="caution">
    <text evidence="3">The sequence shown here is derived from an EMBL/GenBank/DDBJ whole genome shotgun (WGS) entry which is preliminary data.</text>
</comment>
<dbReference type="EMBL" id="JBCNJP010000003">
    <property type="protein sequence ID" value="KAK9079809.1"/>
    <property type="molecule type" value="Genomic_DNA"/>
</dbReference>
<dbReference type="InterPro" id="IPR001357">
    <property type="entry name" value="BRCT_dom"/>
</dbReference>